<dbReference type="Proteomes" id="UP000181901">
    <property type="component" value="Unassembled WGS sequence"/>
</dbReference>
<comment type="subunit">
    <text evidence="5">NDH-1 is composed of 14 different subunits. Subunits NuoA, H, J, K, L, M, N constitute the membrane sector of the complex.</text>
</comment>
<dbReference type="GO" id="GO:0042773">
    <property type="term" value="P:ATP synthesis coupled electron transport"/>
    <property type="evidence" value="ECO:0007669"/>
    <property type="project" value="InterPro"/>
</dbReference>
<keyword evidence="5" id="KW-1278">Translocase</keyword>
<feature type="transmembrane region" description="Helical" evidence="5">
    <location>
        <begin position="359"/>
        <end position="376"/>
    </location>
</feature>
<dbReference type="GO" id="GO:0012505">
    <property type="term" value="C:endomembrane system"/>
    <property type="evidence" value="ECO:0007669"/>
    <property type="project" value="UniProtKB-SubCell"/>
</dbReference>
<feature type="transmembrane region" description="Helical" evidence="5">
    <location>
        <begin position="437"/>
        <end position="458"/>
    </location>
</feature>
<keyword evidence="9" id="KW-1185">Reference proteome</keyword>
<comment type="subcellular location">
    <subcellularLocation>
        <location evidence="5">Cell membrane</location>
        <topology evidence="5">Multi-pass membrane protein</topology>
    </subcellularLocation>
    <subcellularLocation>
        <location evidence="1">Endomembrane system</location>
        <topology evidence="1">Multi-pass membrane protein</topology>
    </subcellularLocation>
    <subcellularLocation>
        <location evidence="6">Membrane</location>
        <topology evidence="6">Multi-pass membrane protein</topology>
    </subcellularLocation>
</comment>
<feature type="transmembrane region" description="Helical" evidence="5">
    <location>
        <begin position="101"/>
        <end position="118"/>
    </location>
</feature>
<feature type="domain" description="NADH:quinone oxidoreductase/Mrp antiporter transmembrane" evidence="7">
    <location>
        <begin position="121"/>
        <end position="410"/>
    </location>
</feature>
<feature type="transmembrane region" description="Helical" evidence="5">
    <location>
        <begin position="396"/>
        <end position="416"/>
    </location>
</feature>
<feature type="transmembrane region" description="Helical" evidence="5">
    <location>
        <begin position="38"/>
        <end position="57"/>
    </location>
</feature>
<gene>
    <name evidence="8" type="primary">nuoN_1</name>
    <name evidence="5" type="synonym">nuoN</name>
    <name evidence="8" type="ORF">BerOc1_00358</name>
</gene>
<keyword evidence="8" id="KW-0560">Oxidoreductase</keyword>
<comment type="similarity">
    <text evidence="5">Belongs to the complex I subunit 2 family.</text>
</comment>
<accession>A0A1J5MZM7</accession>
<keyword evidence="3 5" id="KW-1133">Transmembrane helix</keyword>
<dbReference type="GO" id="GO:0008137">
    <property type="term" value="F:NADH dehydrogenase (ubiquinone) activity"/>
    <property type="evidence" value="ECO:0007669"/>
    <property type="project" value="InterPro"/>
</dbReference>
<evidence type="ECO:0000313" key="8">
    <source>
        <dbReference type="EMBL" id="OIQ51894.1"/>
    </source>
</evidence>
<evidence type="ECO:0000256" key="5">
    <source>
        <dbReference type="HAMAP-Rule" id="MF_00445"/>
    </source>
</evidence>
<dbReference type="Pfam" id="PF00361">
    <property type="entry name" value="Proton_antipo_M"/>
    <property type="match status" value="1"/>
</dbReference>
<dbReference type="EMBL" id="LKAQ01000001">
    <property type="protein sequence ID" value="OIQ51894.1"/>
    <property type="molecule type" value="Genomic_DNA"/>
</dbReference>
<dbReference type="RefSeq" id="WP_071544008.1">
    <property type="nucleotide sequence ID" value="NZ_LKAQ01000001.1"/>
</dbReference>
<feature type="transmembrane region" description="Helical" evidence="5">
    <location>
        <begin position="197"/>
        <end position="224"/>
    </location>
</feature>
<evidence type="ECO:0000259" key="7">
    <source>
        <dbReference type="Pfam" id="PF00361"/>
    </source>
</evidence>
<feature type="transmembrane region" description="Helical" evidence="5">
    <location>
        <begin position="236"/>
        <end position="258"/>
    </location>
</feature>
<feature type="transmembrane region" description="Helical" evidence="5">
    <location>
        <begin position="157"/>
        <end position="177"/>
    </location>
</feature>
<feature type="transmembrane region" description="Helical" evidence="5">
    <location>
        <begin position="6"/>
        <end position="26"/>
    </location>
</feature>
<dbReference type="AlphaFoldDB" id="A0A1J5MZM7"/>
<dbReference type="HAMAP" id="MF_00445">
    <property type="entry name" value="NDH1_NuoN_1"/>
    <property type="match status" value="1"/>
</dbReference>
<feature type="transmembrane region" description="Helical" evidence="5">
    <location>
        <begin position="69"/>
        <end position="89"/>
    </location>
</feature>
<proteinExistence type="inferred from homology"/>
<dbReference type="GO" id="GO:0050136">
    <property type="term" value="F:NADH dehydrogenase (quinone) (non-electrogenic) activity"/>
    <property type="evidence" value="ECO:0007669"/>
    <property type="project" value="UniProtKB-UniRule"/>
</dbReference>
<dbReference type="GO" id="GO:0005886">
    <property type="term" value="C:plasma membrane"/>
    <property type="evidence" value="ECO:0007669"/>
    <property type="project" value="UniProtKB-SubCell"/>
</dbReference>
<protein>
    <recommendedName>
        <fullName evidence="5">NADH-quinone oxidoreductase subunit N</fullName>
        <ecNumber evidence="5">7.1.1.-</ecNumber>
    </recommendedName>
    <alternativeName>
        <fullName evidence="5">NADH dehydrogenase I subunit N</fullName>
    </alternativeName>
    <alternativeName>
        <fullName evidence="5">NDH-1 subunit N</fullName>
    </alternativeName>
</protein>
<evidence type="ECO:0000256" key="2">
    <source>
        <dbReference type="ARBA" id="ARBA00022692"/>
    </source>
</evidence>
<reference evidence="8 9" key="1">
    <citation type="submission" date="2015-09" db="EMBL/GenBank/DDBJ databases">
        <title>Genome of Desulfovibrio dechloracetivorans BerOc1, a mercury methylating strain isolated from highly hydrocarbons and metals contaminated coastal sediments.</title>
        <authorList>
            <person name="Goni Urriza M."/>
            <person name="Gassie C."/>
            <person name="Bouchez O."/>
            <person name="Klopp C."/>
            <person name="Ranchou-Peyruse A."/>
            <person name="Remy G."/>
        </authorList>
    </citation>
    <scope>NUCLEOTIDE SEQUENCE [LARGE SCALE GENOMIC DNA]</scope>
    <source>
        <strain evidence="8 9">BerOc1</strain>
    </source>
</reference>
<sequence length="485" mass="52370">MNFNITALVPELFFLCMVLALLVQSLGSREWKPPVEKWLPFGACAAFFVTITGFHLHGAMFWDVYKVDLMSQFFKIVITFGFYVVVLNASRQPTLAEGKRADYYMLLGFSTLGLMMLASSVELITIYLALELASYSMYAVIPLRAKDKGAAEAGIKYIMFGAVATALALYGLSYIMATQHTTYIAELMNKPWSFADQPMAVVGLSLFLGGMFFKLALFPFHFWCPDVYQGASNETAAFVATMPKMGAIVVLCRLAVLLKPGLEITTILAVLGALSMTFGNLSALAQTDIKRLLGFSSVAHAGYIMVGLVSGTPEGIGAAAFYGMAYLVMNLLVFWIVSRVASDGRNLKLSDLNGLYKKAPVLAFSLAAGAFALVGLPPTMGFMGKFFLITSAWDHGYNWLVITLVVNSAIAIYYYLSLFRHAFTEESAPSHAAPPDNGWFASAGAGMLAAAVLVIGMVPAPLFNFAINAGKTLYGITVTFAGGGH</sequence>
<dbReference type="GO" id="GO:0048038">
    <property type="term" value="F:quinone binding"/>
    <property type="evidence" value="ECO:0007669"/>
    <property type="project" value="UniProtKB-KW"/>
</dbReference>
<keyword evidence="5" id="KW-0874">Quinone</keyword>
<name>A0A1J5MZM7_9BACT</name>
<keyword evidence="5" id="KW-0520">NAD</keyword>
<dbReference type="InterPro" id="IPR010096">
    <property type="entry name" value="NADH-Q_OxRdtase_suN/2"/>
</dbReference>
<evidence type="ECO:0000313" key="9">
    <source>
        <dbReference type="Proteomes" id="UP000181901"/>
    </source>
</evidence>
<keyword evidence="5" id="KW-0830">Ubiquinone</keyword>
<comment type="function">
    <text evidence="5">NDH-1 shuttles electrons from NADH, via FMN and iron-sulfur (Fe-S) centers, to quinones in the respiratory chain. The immediate electron acceptor for the enzyme in this species is believed to be ubiquinone. Couples the redox reaction to proton translocation (for every two electrons transferred, four hydrogen ions are translocated across the cytoplasmic membrane), and thus conserves the redox energy in a proton gradient.</text>
</comment>
<dbReference type="EC" id="7.1.1.-" evidence="5"/>
<dbReference type="InterPro" id="IPR001750">
    <property type="entry name" value="ND/Mrp_TM"/>
</dbReference>
<keyword evidence="2 5" id="KW-0812">Transmembrane</keyword>
<dbReference type="OrthoDB" id="9805769at2"/>
<evidence type="ECO:0000256" key="1">
    <source>
        <dbReference type="ARBA" id="ARBA00004127"/>
    </source>
</evidence>
<evidence type="ECO:0000256" key="6">
    <source>
        <dbReference type="RuleBase" id="RU000320"/>
    </source>
</evidence>
<evidence type="ECO:0000256" key="3">
    <source>
        <dbReference type="ARBA" id="ARBA00022989"/>
    </source>
</evidence>
<comment type="caution">
    <text evidence="8">The sequence shown here is derived from an EMBL/GenBank/DDBJ whole genome shotgun (WGS) entry which is preliminary data.</text>
</comment>
<keyword evidence="5" id="KW-0813">Transport</keyword>
<feature type="transmembrane region" description="Helical" evidence="5">
    <location>
        <begin position="316"/>
        <end position="338"/>
    </location>
</feature>
<evidence type="ECO:0000256" key="4">
    <source>
        <dbReference type="ARBA" id="ARBA00023136"/>
    </source>
</evidence>
<dbReference type="PANTHER" id="PTHR22773">
    <property type="entry name" value="NADH DEHYDROGENASE"/>
    <property type="match status" value="1"/>
</dbReference>
<organism evidence="8 9">
    <name type="scientific">Pseudodesulfovibrio hydrargyri</name>
    <dbReference type="NCBI Taxonomy" id="2125990"/>
    <lineage>
        <taxon>Bacteria</taxon>
        <taxon>Pseudomonadati</taxon>
        <taxon>Thermodesulfobacteriota</taxon>
        <taxon>Desulfovibrionia</taxon>
        <taxon>Desulfovibrionales</taxon>
        <taxon>Desulfovibrionaceae</taxon>
    </lineage>
</organism>
<keyword evidence="5" id="KW-1003">Cell membrane</keyword>
<feature type="transmembrane region" description="Helical" evidence="5">
    <location>
        <begin position="264"/>
        <end position="285"/>
    </location>
</feature>
<dbReference type="NCBIfam" id="TIGR01770">
    <property type="entry name" value="NDH_I_N"/>
    <property type="match status" value="1"/>
</dbReference>
<keyword evidence="4 5" id="KW-0472">Membrane</keyword>
<comment type="catalytic activity">
    <reaction evidence="5">
        <text>a quinone + NADH + 5 H(+)(in) = a quinol + NAD(+) + 4 H(+)(out)</text>
        <dbReference type="Rhea" id="RHEA:57888"/>
        <dbReference type="ChEBI" id="CHEBI:15378"/>
        <dbReference type="ChEBI" id="CHEBI:24646"/>
        <dbReference type="ChEBI" id="CHEBI:57540"/>
        <dbReference type="ChEBI" id="CHEBI:57945"/>
        <dbReference type="ChEBI" id="CHEBI:132124"/>
    </reaction>
</comment>